<dbReference type="Pfam" id="PF00078">
    <property type="entry name" value="RVT_1"/>
    <property type="match status" value="1"/>
</dbReference>
<keyword evidence="8" id="KW-0479">Metal-binding</keyword>
<keyword evidence="8" id="KW-0862">Zinc</keyword>
<evidence type="ECO:0000256" key="1">
    <source>
        <dbReference type="ARBA" id="ARBA00012493"/>
    </source>
</evidence>
<dbReference type="SUPFAM" id="SSF53098">
    <property type="entry name" value="Ribonuclease H-like"/>
    <property type="match status" value="1"/>
</dbReference>
<organism evidence="12">
    <name type="scientific">Tanacetum cinerariifolium</name>
    <name type="common">Dalmatian daisy</name>
    <name type="synonym">Chrysanthemum cinerariifolium</name>
    <dbReference type="NCBI Taxonomy" id="118510"/>
    <lineage>
        <taxon>Eukaryota</taxon>
        <taxon>Viridiplantae</taxon>
        <taxon>Streptophyta</taxon>
        <taxon>Embryophyta</taxon>
        <taxon>Tracheophyta</taxon>
        <taxon>Spermatophyta</taxon>
        <taxon>Magnoliopsida</taxon>
        <taxon>eudicotyledons</taxon>
        <taxon>Gunneridae</taxon>
        <taxon>Pentapetalae</taxon>
        <taxon>asterids</taxon>
        <taxon>campanulids</taxon>
        <taxon>Asterales</taxon>
        <taxon>Asteraceae</taxon>
        <taxon>Asteroideae</taxon>
        <taxon>Anthemideae</taxon>
        <taxon>Anthemidinae</taxon>
        <taxon>Tanacetum</taxon>
    </lineage>
</organism>
<dbReference type="GO" id="GO:0016787">
    <property type="term" value="F:hydrolase activity"/>
    <property type="evidence" value="ECO:0007669"/>
    <property type="project" value="UniProtKB-KW"/>
</dbReference>
<dbReference type="Gene3D" id="3.30.420.10">
    <property type="entry name" value="Ribonuclease H-like superfamily/Ribonuclease H"/>
    <property type="match status" value="1"/>
</dbReference>
<dbReference type="Gene3D" id="3.10.10.10">
    <property type="entry name" value="HIV Type 1 Reverse Transcriptase, subunit A, domain 1"/>
    <property type="match status" value="1"/>
</dbReference>
<dbReference type="CDD" id="cd00303">
    <property type="entry name" value="retropepsin_like"/>
    <property type="match status" value="1"/>
</dbReference>
<sequence>MPHILMCMSWMLVRVFIGPTHRAIRTLKEVGYREIAGVSTPMRKSAMIFPLTNCMGLKELTKSCEFPIEALHFYAVLGWFHVKDCLSLLEVCSDSRGVDDVSQGLTLFDSEYYDGLIWVFKVNDDPLLLESVHWNRFPRDVPYVTSLIGYCQACISAKSKKKVMTLAGHHGGRTDDANHSTVDAELSSAGTMTSQQQPTKEMQSVSSYVLKMKGYIDNLERLGHPVTLGLGNYNMHSLGKTINELHAMLKLHEQTLTKNNAPALHAIRAGIVQKMNKHKKSEPQMAARGQNHKKGKNKQAYALKSKIPHPPKREDPAKDSICHECGETRHWKRNCPQYLAELVKKKKNAASGAGGSGIFVIELNTILNRSWIYDTGCGTHICNTTQGLRASRKLKPGALSLYVGNGQREAVEAIGKAPTEGYGEAIIIPKILAENFEIKTNLLQGVPNDAVKLMLFPYSLEGAARIWYEKEPPNSILTWNDLVNKFVNQFFPPSKTTHLKNEISRFTQRFEETFGEAWKRFKEMLKACPHHGFSKLTQIDTLYNGLNEHDQDSLNAATGGNLLSKTTREALKIIENKSKVRYSRSKSNVSRVNTNFMDNSSKTDDRIDKLADQISNLVEIVNKSSVKKATNQMEKFFQIFHDSFADALLLMPKFASTIKSLLTNKDKLFELAKVSLNENFSAMLLKKLPEKLGDPGKFLIPCDFPRIYVCHALADLCASINLMPLSIWKKLSLPKLTPTRMTLELADRSITRPKGVTEDVFVKMGKFHFPTDFVVVDFEADPRVPLILGRSFLRTSRALIDVYGEEITLRVNDESVTFNLNKTMRYSLTYDDNSVNRVDVIDIVCEEFVQDVLDFQYNSKSSNQTLVPNPSISESEFAEDYKPAVQSQRRVNPKIHDVIKKEVIKLLDAEMIYPISDSPWVSPIHCVPKKGRMTIIANENNELILTRLVIGWRVCIDYRKLNDATRKDHFSLPFMDQMLKRLAENKYYCLLDGFLGYFQIPIDPQDQEKTTFTCPYGTFAYRRMPFGLCNAPGTFQRIEVDRAKVDVIAKLPHPTTVKGVRSFLDHAGFYRRFIQDFSKIARPMTHLLENETPFVFSKECVDVFDTLKKKLTEAPILVVPDWNLPFELMCDANDFAIGAVLGPCKTKHFQPIHYASKTMTEAQIHYTTNEKEMLAVVYAFEKFRPYFVLSKSIVYTDHSALKYLLSRQDAKPRLLQWVLLLLENPHKDVLENKDINENFPLETLGSLSSGRPTGGYHGANLTTKKVFDAGFFWPTIYRDAHDMIKSCDTCQRQGKISQRDEMPQNAIQVYKIFDVWGIDFMGPFPYSKGNKYILVAVDYLSKWVEVKELPTNDARVVVKFLKSLFSRFRTPRAIISDRGTHFCNDQFARVMIKYEVTHRLATAYHPQKSGQVDVSNRELKRILERTVRENRASWLDKLDDALWPFCTTFKTPIGCTPYKVRERTKKLHDSKIKNCIFNVGEQVLLFNSRLKIFSGKLKSSWSGPFTITRVFPYGTVELSQPNGPNFKVNGHRVKHYFVVTFHPSTDLAKITKKWSKPDKIEHEIVKNAQKSIRTRHAPDRMCLYIDAEEHELGDLGEPANYKAALLDPKSKKWLNAMNVEIQSMKDNEVWVLVKLPPNGKTVGSKWLFKKKTDMDGVVHTYKARLVAKGYTQTPRIDYEETFSLVADIRAIRILIAIAAYYDYEIWQMDVKTAFLNGYLNEEVYMEQPEGFFNPKYPNRCFAMKDLGEAAYILRIKIYRDRSRRLTGLCQSAYIEKILKRYCMENSKRESILMQEKLKMSKSQGASTPAELKRMQNVPYASAVSCYTDAGFLTDADDLKSHTGYVFILNGGAVDWKSAKQSIFATSSAEAEYIAAFDASKEAVWVRKFISRLGVVPTIEESISMYCDNTGAIAIANESGITKGGAEGCTPHTRVNMSTSTTSNSKPLMLDQLDLEVTGNGMVTTAFDIGFMVTFTETQASFLLVMTYVCDIVRGVTAYWPDVVDQVFEMKIGEFIKLLKVEMSFGDSISGKRDSVSTGNRHDFYPTFHKTPNKKKFLEEEWGNFIEKSARHVVPQLAL</sequence>
<dbReference type="SMART" id="SM00343">
    <property type="entry name" value="ZnF_C2HC"/>
    <property type="match status" value="1"/>
</dbReference>
<dbReference type="InterPro" id="IPR036397">
    <property type="entry name" value="RNaseH_sf"/>
</dbReference>
<evidence type="ECO:0000256" key="7">
    <source>
        <dbReference type="ARBA" id="ARBA00022918"/>
    </source>
</evidence>
<dbReference type="InterPro" id="IPR013103">
    <property type="entry name" value="RVT_2"/>
</dbReference>
<dbReference type="SUPFAM" id="SSF56672">
    <property type="entry name" value="DNA/RNA polymerases"/>
    <property type="match status" value="1"/>
</dbReference>
<evidence type="ECO:0000259" key="10">
    <source>
        <dbReference type="PROSITE" id="PS50158"/>
    </source>
</evidence>
<dbReference type="InterPro" id="IPR000477">
    <property type="entry name" value="RT_dom"/>
</dbReference>
<gene>
    <name evidence="12" type="ORF">Tci_042413</name>
</gene>
<dbReference type="InterPro" id="IPR050951">
    <property type="entry name" value="Retrovirus_Pol_polyprotein"/>
</dbReference>
<reference evidence="12" key="1">
    <citation type="journal article" date="2019" name="Sci. Rep.">
        <title>Draft genome of Tanacetum cinerariifolium, the natural source of mosquito coil.</title>
        <authorList>
            <person name="Yamashiro T."/>
            <person name="Shiraishi A."/>
            <person name="Satake H."/>
            <person name="Nakayama K."/>
        </authorList>
    </citation>
    <scope>NUCLEOTIDE SEQUENCE</scope>
</reference>
<name>A0A6L2MDZ1_TANCI</name>
<dbReference type="GO" id="GO:0015074">
    <property type="term" value="P:DNA integration"/>
    <property type="evidence" value="ECO:0007669"/>
    <property type="project" value="InterPro"/>
</dbReference>
<dbReference type="SUPFAM" id="SSF57756">
    <property type="entry name" value="Retrovirus zinc finger-like domains"/>
    <property type="match status" value="1"/>
</dbReference>
<keyword evidence="5" id="KW-0255">Endonuclease</keyword>
<dbReference type="InterPro" id="IPR001878">
    <property type="entry name" value="Znf_CCHC"/>
</dbReference>
<comment type="caution">
    <text evidence="12">The sequence shown here is derived from an EMBL/GenBank/DDBJ whole genome shotgun (WGS) entry which is preliminary data.</text>
</comment>
<keyword evidence="8" id="KW-0863">Zinc-finger</keyword>
<dbReference type="Pfam" id="PF17917">
    <property type="entry name" value="RT_RNaseH"/>
    <property type="match status" value="1"/>
</dbReference>
<evidence type="ECO:0000256" key="5">
    <source>
        <dbReference type="ARBA" id="ARBA00022759"/>
    </source>
</evidence>
<dbReference type="GO" id="GO:0008270">
    <property type="term" value="F:zinc ion binding"/>
    <property type="evidence" value="ECO:0007669"/>
    <property type="project" value="UniProtKB-KW"/>
</dbReference>
<evidence type="ECO:0000259" key="11">
    <source>
        <dbReference type="PROSITE" id="PS50994"/>
    </source>
</evidence>
<keyword evidence="7" id="KW-0695">RNA-directed DNA polymerase</keyword>
<dbReference type="GO" id="GO:0003676">
    <property type="term" value="F:nucleic acid binding"/>
    <property type="evidence" value="ECO:0007669"/>
    <property type="project" value="InterPro"/>
</dbReference>
<dbReference type="Pfam" id="PF00665">
    <property type="entry name" value="rve"/>
    <property type="match status" value="1"/>
</dbReference>
<dbReference type="CDD" id="cd01647">
    <property type="entry name" value="RT_LTR"/>
    <property type="match status" value="1"/>
</dbReference>
<evidence type="ECO:0000256" key="2">
    <source>
        <dbReference type="ARBA" id="ARBA00022679"/>
    </source>
</evidence>
<evidence type="ECO:0000256" key="3">
    <source>
        <dbReference type="ARBA" id="ARBA00022695"/>
    </source>
</evidence>
<evidence type="ECO:0000256" key="4">
    <source>
        <dbReference type="ARBA" id="ARBA00022722"/>
    </source>
</evidence>
<dbReference type="GO" id="GO:0003964">
    <property type="term" value="F:RNA-directed DNA polymerase activity"/>
    <property type="evidence" value="ECO:0007669"/>
    <property type="project" value="UniProtKB-KW"/>
</dbReference>
<evidence type="ECO:0000256" key="8">
    <source>
        <dbReference type="PROSITE-ProRule" id="PRU00047"/>
    </source>
</evidence>
<keyword evidence="4" id="KW-0540">Nuclease</keyword>
<feature type="domain" description="Integrase catalytic" evidence="11">
    <location>
        <begin position="1299"/>
        <end position="1465"/>
    </location>
</feature>
<dbReference type="Gene3D" id="2.40.70.10">
    <property type="entry name" value="Acid Proteases"/>
    <property type="match status" value="1"/>
</dbReference>
<protein>
    <recommendedName>
        <fullName evidence="1">RNA-directed DNA polymerase</fullName>
        <ecNumber evidence="1">2.7.7.49</ecNumber>
    </recommendedName>
</protein>
<dbReference type="FunFam" id="3.30.70.270:FF:000020">
    <property type="entry name" value="Transposon Tf2-6 polyprotein-like Protein"/>
    <property type="match status" value="1"/>
</dbReference>
<keyword evidence="6" id="KW-0378">Hydrolase</keyword>
<dbReference type="PROSITE" id="PS50158">
    <property type="entry name" value="ZF_CCHC"/>
    <property type="match status" value="1"/>
</dbReference>
<dbReference type="PANTHER" id="PTHR37984:SF5">
    <property type="entry name" value="PROTEIN NYNRIN-LIKE"/>
    <property type="match status" value="1"/>
</dbReference>
<dbReference type="CDD" id="cd09272">
    <property type="entry name" value="RNase_HI_RT_Ty1"/>
    <property type="match status" value="1"/>
</dbReference>
<dbReference type="InterPro" id="IPR001584">
    <property type="entry name" value="Integrase_cat-core"/>
</dbReference>
<keyword evidence="3" id="KW-0548">Nucleotidyltransferase</keyword>
<dbReference type="InterPro" id="IPR043502">
    <property type="entry name" value="DNA/RNA_pol_sf"/>
</dbReference>
<keyword evidence="2" id="KW-0808">Transferase</keyword>
<dbReference type="PROSITE" id="PS50994">
    <property type="entry name" value="INTEGRASE"/>
    <property type="match status" value="1"/>
</dbReference>
<dbReference type="Pfam" id="PF03732">
    <property type="entry name" value="Retrotrans_gag"/>
    <property type="match status" value="1"/>
</dbReference>
<dbReference type="InterPro" id="IPR012337">
    <property type="entry name" value="RNaseH-like_sf"/>
</dbReference>
<dbReference type="Gene3D" id="3.30.70.270">
    <property type="match status" value="1"/>
</dbReference>
<dbReference type="GO" id="GO:0004519">
    <property type="term" value="F:endonuclease activity"/>
    <property type="evidence" value="ECO:0007669"/>
    <property type="project" value="UniProtKB-KW"/>
</dbReference>
<evidence type="ECO:0000256" key="6">
    <source>
        <dbReference type="ARBA" id="ARBA00022801"/>
    </source>
</evidence>
<dbReference type="EC" id="2.7.7.49" evidence="1"/>
<dbReference type="InterPro" id="IPR041588">
    <property type="entry name" value="Integrase_H2C2"/>
</dbReference>
<dbReference type="EMBL" id="BKCJ010006112">
    <property type="protein sequence ID" value="GEU70435.1"/>
    <property type="molecule type" value="Genomic_DNA"/>
</dbReference>
<feature type="domain" description="CCHC-type" evidence="10">
    <location>
        <begin position="322"/>
        <end position="337"/>
    </location>
</feature>
<proteinExistence type="predicted"/>
<dbReference type="InterPro" id="IPR043128">
    <property type="entry name" value="Rev_trsase/Diguanyl_cyclase"/>
</dbReference>
<dbReference type="Pfam" id="PF07727">
    <property type="entry name" value="RVT_2"/>
    <property type="match status" value="1"/>
</dbReference>
<dbReference type="InterPro" id="IPR021109">
    <property type="entry name" value="Peptidase_aspartic_dom_sf"/>
</dbReference>
<dbReference type="InterPro" id="IPR036875">
    <property type="entry name" value="Znf_CCHC_sf"/>
</dbReference>
<dbReference type="InterPro" id="IPR041373">
    <property type="entry name" value="RT_RNaseH"/>
</dbReference>
<dbReference type="CDD" id="cd09274">
    <property type="entry name" value="RNase_HI_RT_Ty3"/>
    <property type="match status" value="1"/>
</dbReference>
<dbReference type="InterPro" id="IPR005162">
    <property type="entry name" value="Retrotrans_gag_dom"/>
</dbReference>
<keyword evidence="9" id="KW-0732">Signal</keyword>
<evidence type="ECO:0000256" key="9">
    <source>
        <dbReference type="SAM" id="SignalP"/>
    </source>
</evidence>
<dbReference type="PANTHER" id="PTHR37984">
    <property type="entry name" value="PROTEIN CBG26694"/>
    <property type="match status" value="1"/>
</dbReference>
<dbReference type="Pfam" id="PF17921">
    <property type="entry name" value="Integrase_H2C2"/>
    <property type="match status" value="1"/>
</dbReference>
<evidence type="ECO:0000313" key="12">
    <source>
        <dbReference type="EMBL" id="GEU70435.1"/>
    </source>
</evidence>
<dbReference type="Gene3D" id="1.10.340.70">
    <property type="match status" value="1"/>
</dbReference>
<feature type="signal peptide" evidence="9">
    <location>
        <begin position="1"/>
        <end position="22"/>
    </location>
</feature>
<feature type="chain" id="PRO_5027073738" description="RNA-directed DNA polymerase" evidence="9">
    <location>
        <begin position="23"/>
        <end position="2078"/>
    </location>
</feature>
<accession>A0A6L2MDZ1</accession>